<sequence>MLEFIWQHLSRVAIAFDYAQQIEYLRLIWKLLDNTTPSIDRAQSRIAASRERKARECRCRQPHGNTPQWVRRCLSSSFHCGSICATLQSLRSRALRKLDRSFLSTVQQFSGIKAHSKLFANPYTSHSAPIAVQLRLPVVPPCHLAFPVLMSSRCPR</sequence>
<proteinExistence type="predicted"/>
<protein>
    <submittedName>
        <fullName evidence="1">Uncharacterized protein</fullName>
    </submittedName>
</protein>
<dbReference type="RefSeq" id="XP_033677618.1">
    <property type="nucleotide sequence ID" value="XM_033819632.1"/>
</dbReference>
<dbReference type="GeneID" id="54572962"/>
<name>A0A6A6HWM7_9PLEO</name>
<dbReference type="EMBL" id="ML987207">
    <property type="protein sequence ID" value="KAF2242614.1"/>
    <property type="molecule type" value="Genomic_DNA"/>
</dbReference>
<evidence type="ECO:0000313" key="2">
    <source>
        <dbReference type="Proteomes" id="UP000800094"/>
    </source>
</evidence>
<evidence type="ECO:0000313" key="1">
    <source>
        <dbReference type="EMBL" id="KAF2242614.1"/>
    </source>
</evidence>
<keyword evidence="2" id="KW-1185">Reference proteome</keyword>
<organism evidence="1 2">
    <name type="scientific">Trematosphaeria pertusa</name>
    <dbReference type="NCBI Taxonomy" id="390896"/>
    <lineage>
        <taxon>Eukaryota</taxon>
        <taxon>Fungi</taxon>
        <taxon>Dikarya</taxon>
        <taxon>Ascomycota</taxon>
        <taxon>Pezizomycotina</taxon>
        <taxon>Dothideomycetes</taxon>
        <taxon>Pleosporomycetidae</taxon>
        <taxon>Pleosporales</taxon>
        <taxon>Massarineae</taxon>
        <taxon>Trematosphaeriaceae</taxon>
        <taxon>Trematosphaeria</taxon>
    </lineage>
</organism>
<accession>A0A6A6HWM7</accession>
<dbReference type="AlphaFoldDB" id="A0A6A6HWM7"/>
<reference evidence="1" key="1">
    <citation type="journal article" date="2020" name="Stud. Mycol.">
        <title>101 Dothideomycetes genomes: a test case for predicting lifestyles and emergence of pathogens.</title>
        <authorList>
            <person name="Haridas S."/>
            <person name="Albert R."/>
            <person name="Binder M."/>
            <person name="Bloem J."/>
            <person name="Labutti K."/>
            <person name="Salamov A."/>
            <person name="Andreopoulos B."/>
            <person name="Baker S."/>
            <person name="Barry K."/>
            <person name="Bills G."/>
            <person name="Bluhm B."/>
            <person name="Cannon C."/>
            <person name="Castanera R."/>
            <person name="Culley D."/>
            <person name="Daum C."/>
            <person name="Ezra D."/>
            <person name="Gonzalez J."/>
            <person name="Henrissat B."/>
            <person name="Kuo A."/>
            <person name="Liang C."/>
            <person name="Lipzen A."/>
            <person name="Lutzoni F."/>
            <person name="Magnuson J."/>
            <person name="Mondo S."/>
            <person name="Nolan M."/>
            <person name="Ohm R."/>
            <person name="Pangilinan J."/>
            <person name="Park H.-J."/>
            <person name="Ramirez L."/>
            <person name="Alfaro M."/>
            <person name="Sun H."/>
            <person name="Tritt A."/>
            <person name="Yoshinaga Y."/>
            <person name="Zwiers L.-H."/>
            <person name="Turgeon B."/>
            <person name="Goodwin S."/>
            <person name="Spatafora J."/>
            <person name="Crous P."/>
            <person name="Grigoriev I."/>
        </authorList>
    </citation>
    <scope>NUCLEOTIDE SEQUENCE</scope>
    <source>
        <strain evidence="1">CBS 122368</strain>
    </source>
</reference>
<dbReference type="Proteomes" id="UP000800094">
    <property type="component" value="Unassembled WGS sequence"/>
</dbReference>
<gene>
    <name evidence="1" type="ORF">BU26DRAFT_129566</name>
</gene>